<dbReference type="OrthoDB" id="2560628at2759"/>
<feature type="compositionally biased region" description="Polar residues" evidence="1">
    <location>
        <begin position="287"/>
        <end position="301"/>
    </location>
</feature>
<evidence type="ECO:0000256" key="1">
    <source>
        <dbReference type="SAM" id="MobiDB-lite"/>
    </source>
</evidence>
<feature type="transmembrane region" description="Helical" evidence="2">
    <location>
        <begin position="81"/>
        <end position="99"/>
    </location>
</feature>
<keyword evidence="2" id="KW-0472">Membrane</keyword>
<name>A0A6P8BJL9_PYRGI</name>
<feature type="transmembrane region" description="Helical" evidence="2">
    <location>
        <begin position="195"/>
        <end position="218"/>
    </location>
</feature>
<keyword evidence="4" id="KW-1185">Reference proteome</keyword>
<reference evidence="5" key="1">
    <citation type="journal article" date="2019" name="Mol. Biol. Evol.">
        <title>Blast fungal genomes show frequent chromosomal changes, gene gains and losses, and effector gene turnover.</title>
        <authorList>
            <person name="Gomez Luciano L.B."/>
            <person name="Jason Tsai I."/>
            <person name="Chuma I."/>
            <person name="Tosa Y."/>
            <person name="Chen Y.H."/>
            <person name="Li J.Y."/>
            <person name="Li M.Y."/>
            <person name="Jade Lu M.Y."/>
            <person name="Nakayashiki H."/>
            <person name="Li W.H."/>
        </authorList>
    </citation>
    <scope>NUCLEOTIDE SEQUENCE</scope>
    <source>
        <strain evidence="5">NI907</strain>
    </source>
</reference>
<organism evidence="4 5">
    <name type="scientific">Pyricularia grisea</name>
    <name type="common">Crabgrass-specific blast fungus</name>
    <name type="synonym">Magnaporthe grisea</name>
    <dbReference type="NCBI Taxonomy" id="148305"/>
    <lineage>
        <taxon>Eukaryota</taxon>
        <taxon>Fungi</taxon>
        <taxon>Dikarya</taxon>
        <taxon>Ascomycota</taxon>
        <taxon>Pezizomycotina</taxon>
        <taxon>Sordariomycetes</taxon>
        <taxon>Sordariomycetidae</taxon>
        <taxon>Magnaporthales</taxon>
        <taxon>Pyriculariaceae</taxon>
        <taxon>Pyricularia</taxon>
    </lineage>
</organism>
<evidence type="ECO:0000313" key="4">
    <source>
        <dbReference type="Proteomes" id="UP000515153"/>
    </source>
</evidence>
<dbReference type="Pfam" id="PF24800">
    <property type="entry name" value="DUF7702"/>
    <property type="match status" value="1"/>
</dbReference>
<proteinExistence type="predicted"/>
<accession>A0A6P8BJL9</accession>
<evidence type="ECO:0000259" key="3">
    <source>
        <dbReference type="Pfam" id="PF24800"/>
    </source>
</evidence>
<feature type="transmembrane region" description="Helical" evidence="2">
    <location>
        <begin position="12"/>
        <end position="29"/>
    </location>
</feature>
<reference evidence="5" key="3">
    <citation type="submission" date="2025-08" db="UniProtKB">
        <authorList>
            <consortium name="RefSeq"/>
        </authorList>
    </citation>
    <scope>IDENTIFICATION</scope>
    <source>
        <strain evidence="5">NI907</strain>
    </source>
</reference>
<feature type="transmembrane region" description="Helical" evidence="2">
    <location>
        <begin position="111"/>
        <end position="131"/>
    </location>
</feature>
<evidence type="ECO:0000256" key="2">
    <source>
        <dbReference type="SAM" id="Phobius"/>
    </source>
</evidence>
<dbReference type="KEGG" id="pgri:PgNI_00818"/>
<feature type="region of interest" description="Disordered" evidence="1">
    <location>
        <begin position="271"/>
        <end position="301"/>
    </location>
</feature>
<dbReference type="PANTHER" id="PTHR42109">
    <property type="entry name" value="UNPLACED GENOMIC SCAFFOLD UM_SCAF_CONTIG_1.265, WHOLE GENOME SHOTGUN SEQUENCE"/>
    <property type="match status" value="1"/>
</dbReference>
<keyword evidence="2" id="KW-0812">Transmembrane</keyword>
<feature type="domain" description="DUF7702" evidence="3">
    <location>
        <begin position="4"/>
        <end position="262"/>
    </location>
</feature>
<feature type="transmembrane region" description="Helical" evidence="2">
    <location>
        <begin position="238"/>
        <end position="260"/>
    </location>
</feature>
<dbReference type="Proteomes" id="UP000515153">
    <property type="component" value="Unplaced"/>
</dbReference>
<gene>
    <name evidence="5" type="ORF">PgNI_00818</name>
</gene>
<evidence type="ECO:0000313" key="5">
    <source>
        <dbReference type="RefSeq" id="XP_030987301.1"/>
    </source>
</evidence>
<protein>
    <recommendedName>
        <fullName evidence="3">DUF7702 domain-containing protein</fullName>
    </recommendedName>
</protein>
<dbReference type="GeneID" id="41955809"/>
<feature type="transmembrane region" description="Helical" evidence="2">
    <location>
        <begin position="162"/>
        <end position="183"/>
    </location>
</feature>
<keyword evidence="2" id="KW-1133">Transmembrane helix</keyword>
<dbReference type="InterPro" id="IPR056119">
    <property type="entry name" value="DUF7702"/>
</dbReference>
<dbReference type="RefSeq" id="XP_030987301.1">
    <property type="nucleotide sequence ID" value="XM_031120895.1"/>
</dbReference>
<dbReference type="PANTHER" id="PTHR42109:SF2">
    <property type="entry name" value="INTEGRAL MEMBRANE PROTEIN"/>
    <property type="match status" value="1"/>
</dbReference>
<sequence>MTELTELNRISIVEIVVYTPALAIGILLASRHGFKKASGWLYLILFSLIRIIGGALDLASIQQPGNTGLVSATNSLRSAGLSPLILVSVGLLTRVLLGLEKKTNTILQPRMLQLIQLAVMIGLILSIVGGIKFGNKLSDATSKKPVDVDALRSLSNSTESRIGTALMILGYVALVLATGMLSMQIKSVERGERRLIGAVAATLPFILIRIIYAAVATYNTWDPNFHWYVAGPHYYDYMIGMCVVMEMITVAILEAVGLTLQKLPGDGTKYERATGYPMTDSNDHQQKPSTTPEWVNNGLNA</sequence>
<dbReference type="AlphaFoldDB" id="A0A6P8BJL9"/>
<feature type="transmembrane region" description="Helical" evidence="2">
    <location>
        <begin position="41"/>
        <end position="61"/>
    </location>
</feature>
<reference evidence="5" key="2">
    <citation type="submission" date="2019-10" db="EMBL/GenBank/DDBJ databases">
        <authorList>
            <consortium name="NCBI Genome Project"/>
        </authorList>
    </citation>
    <scope>NUCLEOTIDE SEQUENCE</scope>
    <source>
        <strain evidence="5">NI907</strain>
    </source>
</reference>